<organism evidence="1 2">
    <name type="scientific">Leptospira ellinghausenii</name>
    <dbReference type="NCBI Taxonomy" id="1917822"/>
    <lineage>
        <taxon>Bacteria</taxon>
        <taxon>Pseudomonadati</taxon>
        <taxon>Spirochaetota</taxon>
        <taxon>Spirochaetia</taxon>
        <taxon>Leptospirales</taxon>
        <taxon>Leptospiraceae</taxon>
        <taxon>Leptospira</taxon>
    </lineage>
</organism>
<dbReference type="Proteomes" id="UP000245206">
    <property type="component" value="Unassembled WGS sequence"/>
</dbReference>
<sequence>MSSQFSYSGKNISVSLHWSNNNLSFSVFKINPEYENGDLFFSDKFLVDQDGKFLNYLCLPLEAIKATPKKPATYQIGNIDYNIFEAICRIIREFDQLSIEFEIKDL</sequence>
<reference evidence="2" key="1">
    <citation type="journal article" date="2019" name="Microbiol. Immunol.">
        <title>Molecular and phenotypic characterization of Leptospira johnsonii sp. nov., Leptospira ellinghausenii sp. nov. and Leptospira ryugenii sp. nov. isolated from soil and water in Japan.</title>
        <authorList>
            <person name="Masuzawa T."/>
            <person name="Saito M."/>
            <person name="Nakao R."/>
            <person name="Nikaido Y."/>
            <person name="Matsumoto M."/>
            <person name="Ogawa M."/>
            <person name="Yokoyama M."/>
            <person name="Hidaka Y."/>
            <person name="Tomita J."/>
            <person name="Sakakibara K."/>
            <person name="Suzuki K."/>
            <person name="Yasuda S."/>
            <person name="Sato H."/>
            <person name="Yamaguchi M."/>
            <person name="Yoshida S.I."/>
            <person name="Koizumi N."/>
            <person name="Kawamura Y."/>
        </authorList>
    </citation>
    <scope>NUCLEOTIDE SEQUENCE [LARGE SCALE GENOMIC DNA]</scope>
    <source>
        <strain evidence="2">E18</strain>
    </source>
</reference>
<gene>
    <name evidence="1" type="ORF">LPTSP2_37520</name>
</gene>
<evidence type="ECO:0000313" key="2">
    <source>
        <dbReference type="Proteomes" id="UP000245206"/>
    </source>
</evidence>
<proteinExistence type="predicted"/>
<dbReference type="EMBL" id="BFAZ01000012">
    <property type="protein sequence ID" value="GBF44449.1"/>
    <property type="molecule type" value="Genomic_DNA"/>
</dbReference>
<comment type="caution">
    <text evidence="1">The sequence shown here is derived from an EMBL/GenBank/DDBJ whole genome shotgun (WGS) entry which is preliminary data.</text>
</comment>
<accession>A0A2P2DIL8</accession>
<keyword evidence="2" id="KW-1185">Reference proteome</keyword>
<dbReference type="AlphaFoldDB" id="A0A2P2DIL8"/>
<protein>
    <submittedName>
        <fullName evidence="1">Uncharacterized protein</fullName>
    </submittedName>
</protein>
<name>A0A2P2DIL8_9LEPT</name>
<evidence type="ECO:0000313" key="1">
    <source>
        <dbReference type="EMBL" id="GBF44449.1"/>
    </source>
</evidence>